<dbReference type="GO" id="GO:0004518">
    <property type="term" value="F:nuclease activity"/>
    <property type="evidence" value="ECO:0007669"/>
    <property type="project" value="UniProtKB-KW"/>
</dbReference>
<evidence type="ECO:0000256" key="5">
    <source>
        <dbReference type="ARBA" id="ARBA00022723"/>
    </source>
</evidence>
<dbReference type="PANTHER" id="PTHR22930:SF85">
    <property type="entry name" value="GH03217P-RELATED"/>
    <property type="match status" value="1"/>
</dbReference>
<dbReference type="GO" id="GO:0005634">
    <property type="term" value="C:nucleus"/>
    <property type="evidence" value="ECO:0007669"/>
    <property type="project" value="UniProtKB-SubCell"/>
</dbReference>
<dbReference type="Proteomes" id="UP000478052">
    <property type="component" value="Unassembled WGS sequence"/>
</dbReference>
<comment type="caution">
    <text evidence="9">The sequence shown here is derived from an EMBL/GenBank/DDBJ whole genome shotgun (WGS) entry which is preliminary data.</text>
</comment>
<keyword evidence="7" id="KW-0539">Nucleus</keyword>
<evidence type="ECO:0000313" key="10">
    <source>
        <dbReference type="Proteomes" id="UP000478052"/>
    </source>
</evidence>
<dbReference type="InterPro" id="IPR027806">
    <property type="entry name" value="HARBI1_dom"/>
</dbReference>
<feature type="domain" description="DDE Tnp4" evidence="8">
    <location>
        <begin position="221"/>
        <end position="380"/>
    </location>
</feature>
<keyword evidence="5" id="KW-0479">Metal-binding</keyword>
<organism evidence="9 10">
    <name type="scientific">Aphis craccivora</name>
    <name type="common">Cowpea aphid</name>
    <dbReference type="NCBI Taxonomy" id="307492"/>
    <lineage>
        <taxon>Eukaryota</taxon>
        <taxon>Metazoa</taxon>
        <taxon>Ecdysozoa</taxon>
        <taxon>Arthropoda</taxon>
        <taxon>Hexapoda</taxon>
        <taxon>Insecta</taxon>
        <taxon>Pterygota</taxon>
        <taxon>Neoptera</taxon>
        <taxon>Paraneoptera</taxon>
        <taxon>Hemiptera</taxon>
        <taxon>Sternorrhyncha</taxon>
        <taxon>Aphidomorpha</taxon>
        <taxon>Aphidoidea</taxon>
        <taxon>Aphididae</taxon>
        <taxon>Aphidini</taxon>
        <taxon>Aphis</taxon>
        <taxon>Aphis</taxon>
    </lineage>
</organism>
<dbReference type="AlphaFoldDB" id="A0A6G0YP90"/>
<dbReference type="EMBL" id="VUJU01002987">
    <property type="protein sequence ID" value="KAF0759465.1"/>
    <property type="molecule type" value="Genomic_DNA"/>
</dbReference>
<dbReference type="GO" id="GO:0016787">
    <property type="term" value="F:hydrolase activity"/>
    <property type="evidence" value="ECO:0007669"/>
    <property type="project" value="UniProtKB-KW"/>
</dbReference>
<reference evidence="9 10" key="1">
    <citation type="submission" date="2019-08" db="EMBL/GenBank/DDBJ databases">
        <title>Whole genome of Aphis craccivora.</title>
        <authorList>
            <person name="Voronova N.V."/>
            <person name="Shulinski R.S."/>
            <person name="Bandarenka Y.V."/>
            <person name="Zhorov D.G."/>
            <person name="Warner D."/>
        </authorList>
    </citation>
    <scope>NUCLEOTIDE SEQUENCE [LARGE SCALE GENOMIC DNA]</scope>
    <source>
        <strain evidence="9">180601</strain>
        <tissue evidence="9">Whole Body</tissue>
    </source>
</reference>
<evidence type="ECO:0000256" key="3">
    <source>
        <dbReference type="ARBA" id="ARBA00006958"/>
    </source>
</evidence>
<keyword evidence="4" id="KW-0540">Nuclease</keyword>
<name>A0A6G0YP90_APHCR</name>
<proteinExistence type="inferred from homology"/>
<dbReference type="GO" id="GO:0046872">
    <property type="term" value="F:metal ion binding"/>
    <property type="evidence" value="ECO:0007669"/>
    <property type="project" value="UniProtKB-KW"/>
</dbReference>
<dbReference type="Pfam" id="PF13359">
    <property type="entry name" value="DDE_Tnp_4"/>
    <property type="match status" value="1"/>
</dbReference>
<sequence>MPQVISACCVLHNIVEQFKDNYHASWTMELKRRRMTAEMREKKKLLKHKILLICATTMPSTIVQDALSLTIVDQINQCTQVRSLWMKMRSGDFWNRIVNNHFMDDDWLDNFRMTKSTFDYICTQLFSELTPNPLAFRPSLSVEKKVAIVIFKLSSCSEYRVVGNLFGVHKSTVHTCVYQVCKAINKLLRPLHITMPTLDEAKFISQCIKKKTGMEQLIGAIDGTHIPVLPPKIGYRDFVNRKGWPSMVLQGYVDNNYIFRNITIKHPGSVHDATVLKDSNLYQNNETLIPKHCININGKEIPLMIAGDPAYPLLPWLLKGYTGSLTPEQESFNTYHSSARICVENAFGRLKGRLRCLLKRCDINYKFMPQVISACCVLHNIVEQFKDNYHASWTMEVNEGNICYAQPSQRELSQDTINTNSKEIREILKEHMAMNYPLRKSSFKQIQT</sequence>
<evidence type="ECO:0000256" key="1">
    <source>
        <dbReference type="ARBA" id="ARBA00001968"/>
    </source>
</evidence>
<keyword evidence="10" id="KW-1185">Reference proteome</keyword>
<evidence type="ECO:0000256" key="2">
    <source>
        <dbReference type="ARBA" id="ARBA00004123"/>
    </source>
</evidence>
<evidence type="ECO:0000259" key="8">
    <source>
        <dbReference type="Pfam" id="PF13359"/>
    </source>
</evidence>
<comment type="similarity">
    <text evidence="3">Belongs to the HARBI1 family.</text>
</comment>
<evidence type="ECO:0000256" key="4">
    <source>
        <dbReference type="ARBA" id="ARBA00022722"/>
    </source>
</evidence>
<accession>A0A6G0YP90</accession>
<dbReference type="PANTHER" id="PTHR22930">
    <property type="match status" value="1"/>
</dbReference>
<comment type="subcellular location">
    <subcellularLocation>
        <location evidence="2">Nucleus</location>
    </subcellularLocation>
</comment>
<keyword evidence="6" id="KW-0378">Hydrolase</keyword>
<dbReference type="InterPro" id="IPR045249">
    <property type="entry name" value="HARBI1-like"/>
</dbReference>
<evidence type="ECO:0000256" key="7">
    <source>
        <dbReference type="ARBA" id="ARBA00023242"/>
    </source>
</evidence>
<evidence type="ECO:0000256" key="6">
    <source>
        <dbReference type="ARBA" id="ARBA00022801"/>
    </source>
</evidence>
<dbReference type="OrthoDB" id="2668416at2759"/>
<comment type="cofactor">
    <cofactor evidence="1">
        <name>a divalent metal cation</name>
        <dbReference type="ChEBI" id="CHEBI:60240"/>
    </cofactor>
</comment>
<protein>
    <submittedName>
        <fullName evidence="9">Protein ALP1-like</fullName>
    </submittedName>
</protein>
<evidence type="ECO:0000313" key="9">
    <source>
        <dbReference type="EMBL" id="KAF0759465.1"/>
    </source>
</evidence>
<gene>
    <name evidence="9" type="ORF">FWK35_00006111</name>
</gene>